<dbReference type="InterPro" id="IPR006621">
    <property type="entry name" value="Nose-resist-to-fluoxetine_N"/>
</dbReference>
<sequence>MSMFHESLKPEKVFDSSTKTPEGMVIGSTFNFGNFDECVGVRGPPRAEGEPEIQGQYCLMEVIMADPRVKPPEREYMEYHYILNYKLDGHKFATSESRMCIRVFLEVEWTTIKGGQKIFSMPNWDSNRDLSVTNISE</sequence>
<name>A0ABN7NVS5_TIMPD</name>
<accession>A0ABN7NVS5</accession>
<comment type="caution">
    <text evidence="2">The sequence shown here is derived from an EMBL/GenBank/DDBJ whole genome shotgun (WGS) entry which is preliminary data.</text>
</comment>
<dbReference type="Pfam" id="PF20146">
    <property type="entry name" value="NRF"/>
    <property type="match status" value="1"/>
</dbReference>
<protein>
    <recommendedName>
        <fullName evidence="1">Nose resistant-to-fluoxetine protein N-terminal domain-containing protein</fullName>
    </recommendedName>
</protein>
<dbReference type="Proteomes" id="UP001153148">
    <property type="component" value="Unassembled WGS sequence"/>
</dbReference>
<evidence type="ECO:0000313" key="3">
    <source>
        <dbReference type="Proteomes" id="UP001153148"/>
    </source>
</evidence>
<keyword evidence="3" id="KW-1185">Reference proteome</keyword>
<gene>
    <name evidence="2" type="ORF">TPAB3V08_LOCUS4165</name>
</gene>
<feature type="domain" description="Nose resistant-to-fluoxetine protein N-terminal" evidence="1">
    <location>
        <begin position="12"/>
        <end position="91"/>
    </location>
</feature>
<dbReference type="EMBL" id="CAJPIN010004987">
    <property type="protein sequence ID" value="CAG2057186.1"/>
    <property type="molecule type" value="Genomic_DNA"/>
</dbReference>
<evidence type="ECO:0000259" key="1">
    <source>
        <dbReference type="Pfam" id="PF20146"/>
    </source>
</evidence>
<evidence type="ECO:0000313" key="2">
    <source>
        <dbReference type="EMBL" id="CAG2057186.1"/>
    </source>
</evidence>
<organism evidence="2 3">
    <name type="scientific">Timema podura</name>
    <name type="common">Walking stick</name>
    <dbReference type="NCBI Taxonomy" id="61482"/>
    <lineage>
        <taxon>Eukaryota</taxon>
        <taxon>Metazoa</taxon>
        <taxon>Ecdysozoa</taxon>
        <taxon>Arthropoda</taxon>
        <taxon>Hexapoda</taxon>
        <taxon>Insecta</taxon>
        <taxon>Pterygota</taxon>
        <taxon>Neoptera</taxon>
        <taxon>Polyneoptera</taxon>
        <taxon>Phasmatodea</taxon>
        <taxon>Timematodea</taxon>
        <taxon>Timematoidea</taxon>
        <taxon>Timematidae</taxon>
        <taxon>Timema</taxon>
    </lineage>
</organism>
<reference evidence="2" key="1">
    <citation type="submission" date="2021-03" db="EMBL/GenBank/DDBJ databases">
        <authorList>
            <person name="Tran Van P."/>
        </authorList>
    </citation>
    <scope>NUCLEOTIDE SEQUENCE</scope>
</reference>
<proteinExistence type="predicted"/>